<dbReference type="SUPFAM" id="SSF50956">
    <property type="entry name" value="Thermostable phytase (3-phytase)"/>
    <property type="match status" value="1"/>
</dbReference>
<evidence type="ECO:0000313" key="5">
    <source>
        <dbReference type="EMBL" id="EDU92969.1"/>
    </source>
</evidence>
<dbReference type="Pfam" id="PF06977">
    <property type="entry name" value="SdiA-regulated"/>
    <property type="match status" value="1"/>
</dbReference>
<keyword evidence="4" id="KW-0812">Transmembrane</keyword>
<gene>
    <name evidence="5" type="ORF">ECH7EC869_1734</name>
</gene>
<dbReference type="BioCyc" id="ECOL478008-HMP:G76-486829-MONOMER"/>
<name>A0A0H3Q2E0_ECO5C</name>
<protein>
    <submittedName>
        <fullName evidence="5">SdiA-regulated domain protein</fullName>
    </submittedName>
</protein>
<organism evidence="5 6">
    <name type="scientific">Escherichia coli O157:H7 (strain EC869)</name>
    <dbReference type="NCBI Taxonomy" id="478008"/>
    <lineage>
        <taxon>Bacteria</taxon>
        <taxon>Pseudomonadati</taxon>
        <taxon>Pseudomonadota</taxon>
        <taxon>Gammaproteobacteria</taxon>
        <taxon>Enterobacterales</taxon>
        <taxon>Enterobacteriaceae</taxon>
        <taxon>Escherichia</taxon>
    </lineage>
</organism>
<sequence>MKRKPLIAFFIAIFIALTILILFPFNCTYKKSPQEHSLSFIKQLPNTVNLSSLTYNKEDDFLYATQNSPAQLLKITKSGDIMDRAPLPFISDAETIEHIQGNIFAAVDEKTSELFFFTVTKDMHISFRNKIQLEKFNKKNRGFEGLAWKADDRMLFVAKERRPSKIFIYQLSPDLLSVKQATIPEALNDIRVNDISGLAFNNESLMILSDESRKLLKFNLTEMSFIEMLDLTKGNHSLTSDLPQPEGIVTLPDESIYVASEPDILAKFVPNK</sequence>
<comment type="subcellular location">
    <subcellularLocation>
        <location evidence="1">Cell membrane</location>
        <topology evidence="1">Single-pass membrane protein</topology>
    </subcellularLocation>
</comment>
<evidence type="ECO:0000256" key="2">
    <source>
        <dbReference type="ARBA" id="ARBA00022475"/>
    </source>
</evidence>
<comment type="caution">
    <text evidence="5">The sequence shown here is derived from an EMBL/GenBank/DDBJ whole genome shotgun (WGS) entry which is preliminary data.</text>
</comment>
<dbReference type="Proteomes" id="UP000004641">
    <property type="component" value="Unassembled WGS sequence"/>
</dbReference>
<evidence type="ECO:0000256" key="3">
    <source>
        <dbReference type="ARBA" id="ARBA00023136"/>
    </source>
</evidence>
<feature type="transmembrane region" description="Helical" evidence="4">
    <location>
        <begin position="7"/>
        <end position="25"/>
    </location>
</feature>
<keyword evidence="2" id="KW-1003">Cell membrane</keyword>
<keyword evidence="4" id="KW-1133">Transmembrane helix</keyword>
<evidence type="ECO:0000256" key="1">
    <source>
        <dbReference type="ARBA" id="ARBA00004162"/>
    </source>
</evidence>
<dbReference type="GO" id="GO:0005886">
    <property type="term" value="C:plasma membrane"/>
    <property type="evidence" value="ECO:0007669"/>
    <property type="project" value="UniProtKB-SubCell"/>
</dbReference>
<dbReference type="InterPro" id="IPR009722">
    <property type="entry name" value="YjiK/CarP"/>
</dbReference>
<evidence type="ECO:0000313" key="6">
    <source>
        <dbReference type="Proteomes" id="UP000004641"/>
    </source>
</evidence>
<reference evidence="5 6" key="1">
    <citation type="journal article" date="2011" name="Appl. Environ. Microbiol.">
        <title>Genome signatures of Escherichia coli O157:H7 isolates from the bovine host reservoir.</title>
        <authorList>
            <person name="Eppinger M."/>
            <person name="Mammel M.K."/>
            <person name="Leclerc J.E."/>
            <person name="Ravel J."/>
            <person name="Cebula T.A."/>
        </authorList>
    </citation>
    <scope>NUCLEOTIDE SEQUENCE [LARGE SCALE GENOMIC DNA]</scope>
    <source>
        <strain evidence="5 6">EC869</strain>
    </source>
</reference>
<dbReference type="EMBL" id="ABHU01000002">
    <property type="protein sequence ID" value="EDU92969.1"/>
    <property type="molecule type" value="Genomic_DNA"/>
</dbReference>
<accession>A0A0H3Q2E0</accession>
<evidence type="ECO:0000256" key="4">
    <source>
        <dbReference type="SAM" id="Phobius"/>
    </source>
</evidence>
<dbReference type="CDD" id="cd09971">
    <property type="entry name" value="SdiA-regulated"/>
    <property type="match status" value="1"/>
</dbReference>
<dbReference type="RefSeq" id="WP_000823897.1">
    <property type="nucleotide sequence ID" value="NZ_ABHU01000002.1"/>
</dbReference>
<dbReference type="SMR" id="A0A0H3Q2E0"/>
<keyword evidence="3 4" id="KW-0472">Membrane</keyword>
<dbReference type="AlphaFoldDB" id="A0A0H3Q2E0"/>
<proteinExistence type="predicted"/>